<proteinExistence type="predicted"/>
<evidence type="ECO:0000256" key="2">
    <source>
        <dbReference type="SAM" id="Phobius"/>
    </source>
</evidence>
<dbReference type="AlphaFoldDB" id="A0A5A5TAI9"/>
<keyword evidence="4" id="KW-1185">Reference proteome</keyword>
<comment type="caution">
    <text evidence="3">The sequence shown here is derived from an EMBL/GenBank/DDBJ whole genome shotgun (WGS) entry which is preliminary data.</text>
</comment>
<evidence type="ECO:0000313" key="4">
    <source>
        <dbReference type="Proteomes" id="UP000322530"/>
    </source>
</evidence>
<feature type="transmembrane region" description="Helical" evidence="2">
    <location>
        <begin position="6"/>
        <end position="25"/>
    </location>
</feature>
<keyword evidence="2" id="KW-1133">Transmembrane helix</keyword>
<dbReference type="Proteomes" id="UP000322530">
    <property type="component" value="Unassembled WGS sequence"/>
</dbReference>
<evidence type="ECO:0000313" key="3">
    <source>
        <dbReference type="EMBL" id="GCF08530.1"/>
    </source>
</evidence>
<protein>
    <recommendedName>
        <fullName evidence="5">CvpA family protein</fullName>
    </recommendedName>
</protein>
<feature type="transmembrane region" description="Helical" evidence="2">
    <location>
        <begin position="71"/>
        <end position="99"/>
    </location>
</feature>
<keyword evidence="2" id="KW-0812">Transmembrane</keyword>
<feature type="transmembrane region" description="Helical" evidence="2">
    <location>
        <begin position="120"/>
        <end position="145"/>
    </location>
</feature>
<reference evidence="3 4" key="1">
    <citation type="submission" date="2019-01" db="EMBL/GenBank/DDBJ databases">
        <title>Draft genome sequence of Dictyobacter sp. Uno17.</title>
        <authorList>
            <person name="Wang C.M."/>
            <person name="Zheng Y."/>
            <person name="Sakai Y."/>
            <person name="Abe K."/>
            <person name="Yokota A."/>
            <person name="Yabe S."/>
        </authorList>
    </citation>
    <scope>NUCLEOTIDE SEQUENCE [LARGE SCALE GENOMIC DNA]</scope>
    <source>
        <strain evidence="3 4">Uno17</strain>
    </source>
</reference>
<keyword evidence="2" id="KW-0472">Membrane</keyword>
<name>A0A5A5TAI9_9CHLR</name>
<dbReference type="RefSeq" id="WP_149401517.1">
    <property type="nucleotide sequence ID" value="NZ_BIXY01000026.1"/>
</dbReference>
<dbReference type="EMBL" id="BIXY01000026">
    <property type="protein sequence ID" value="GCF08530.1"/>
    <property type="molecule type" value="Genomic_DNA"/>
</dbReference>
<feature type="compositionally biased region" description="Low complexity" evidence="1">
    <location>
        <begin position="616"/>
        <end position="630"/>
    </location>
</feature>
<evidence type="ECO:0008006" key="5">
    <source>
        <dbReference type="Google" id="ProtNLM"/>
    </source>
</evidence>
<organism evidence="3 4">
    <name type="scientific">Dictyobacter arantiisoli</name>
    <dbReference type="NCBI Taxonomy" id="2014874"/>
    <lineage>
        <taxon>Bacteria</taxon>
        <taxon>Bacillati</taxon>
        <taxon>Chloroflexota</taxon>
        <taxon>Ktedonobacteria</taxon>
        <taxon>Ktedonobacterales</taxon>
        <taxon>Dictyobacteraceae</taxon>
        <taxon>Dictyobacter</taxon>
    </lineage>
</organism>
<gene>
    <name evidence="3" type="ORF">KDI_20940</name>
</gene>
<sequence>MAIFLLALIGTLIIMACLTIGRLAFGRAEPFQARSFIRWFLFFFVFNYLFSLAQLYISLPALAGPFWGWQWVLWPLLISSVINLLSVAGGAGGALAMGLSISQGQVYTPPKGSEKISRRSIAAGIFGIVVVAVLGIAATILINVFTTWFDGNAKALAAIPHVTTAATPNLPPTDASNIVLVSQSVASYKGQQILGSTGQNLGSAYNLDPTSYTLQSINHHLYYVAELSYNNLFVNLSNPTTPGFVMVDAENPQQPPQLHTEAQATIRYLPGAFLNQDLLHHVYLSGYVYGRLADPTLELDDSLHPYWTISLMQPARGYTGDTLKQVLLVDAHTGDIKAYDPQNVPAWVDRVMPAETVTQYLSWWGLYHNAPWFNPSGLGQQAPASAPELLYNKTDQPVWLIPMTSSSMNDNSSTGIFLFDTHKNQATFYAKAAGLGIGDNVTRTFQSTRANIRGYNVASVQLYQIYNTPTWVAIYVQNTSSGDIFQAVGLVGARQLNGNNVQFDPDLVSGLRDYQQWVTNQGGSGDNGGTTSTKPQTVSGKVLRISSVVQGTNTIYYLQIAGQPSIFTANLSLSPKLPLVQSGDTVSITYMAGGGNVVNLQTFDDTSINLGSGSVPATPAAQATPAATPTVKPGTKK</sequence>
<feature type="transmembrane region" description="Helical" evidence="2">
    <location>
        <begin position="37"/>
        <end position="59"/>
    </location>
</feature>
<dbReference type="OrthoDB" id="3169575at2"/>
<accession>A0A5A5TAI9</accession>
<feature type="region of interest" description="Disordered" evidence="1">
    <location>
        <begin position="614"/>
        <end position="637"/>
    </location>
</feature>
<evidence type="ECO:0000256" key="1">
    <source>
        <dbReference type="SAM" id="MobiDB-lite"/>
    </source>
</evidence>